<dbReference type="InterPro" id="IPR044839">
    <property type="entry name" value="NDR1-like"/>
</dbReference>
<accession>A0AA41S481</accession>
<protein>
    <recommendedName>
        <fullName evidence="5">Late embryogenesis abundant protein LEA-2 subgroup domain-containing protein</fullName>
    </recommendedName>
</protein>
<evidence type="ECO:0000256" key="2">
    <source>
        <dbReference type="ARBA" id="ARBA00023136"/>
    </source>
</evidence>
<comment type="caution">
    <text evidence="3">The sequence shown here is derived from an EMBL/GenBank/DDBJ whole genome shotgun (WGS) entry which is preliminary data.</text>
</comment>
<proteinExistence type="predicted"/>
<dbReference type="GO" id="GO:0098542">
    <property type="term" value="P:defense response to other organism"/>
    <property type="evidence" value="ECO:0007669"/>
    <property type="project" value="InterPro"/>
</dbReference>
<dbReference type="GO" id="GO:0005886">
    <property type="term" value="C:plasma membrane"/>
    <property type="evidence" value="ECO:0007669"/>
    <property type="project" value="TreeGrafter"/>
</dbReference>
<name>A0AA41S481_PAPNU</name>
<evidence type="ECO:0000313" key="4">
    <source>
        <dbReference type="Proteomes" id="UP001177140"/>
    </source>
</evidence>
<dbReference type="PANTHER" id="PTHR31415:SF4">
    <property type="entry name" value="NDR1_HIN1-LIKE PROTEIN 3"/>
    <property type="match status" value="1"/>
</dbReference>
<dbReference type="EMBL" id="JAJJMA010127896">
    <property type="protein sequence ID" value="MCL7032872.1"/>
    <property type="molecule type" value="Genomic_DNA"/>
</dbReference>
<comment type="subcellular location">
    <subcellularLocation>
        <location evidence="1">Membrane</location>
    </subcellularLocation>
</comment>
<organism evidence="3 4">
    <name type="scientific">Papaver nudicaule</name>
    <name type="common">Iceland poppy</name>
    <dbReference type="NCBI Taxonomy" id="74823"/>
    <lineage>
        <taxon>Eukaryota</taxon>
        <taxon>Viridiplantae</taxon>
        <taxon>Streptophyta</taxon>
        <taxon>Embryophyta</taxon>
        <taxon>Tracheophyta</taxon>
        <taxon>Spermatophyta</taxon>
        <taxon>Magnoliopsida</taxon>
        <taxon>Ranunculales</taxon>
        <taxon>Papaveraceae</taxon>
        <taxon>Papaveroideae</taxon>
        <taxon>Papaver</taxon>
    </lineage>
</organism>
<dbReference type="PANTHER" id="PTHR31415">
    <property type="entry name" value="OS05G0367900 PROTEIN"/>
    <property type="match status" value="1"/>
</dbReference>
<evidence type="ECO:0008006" key="5">
    <source>
        <dbReference type="Google" id="ProtNLM"/>
    </source>
</evidence>
<evidence type="ECO:0000256" key="1">
    <source>
        <dbReference type="ARBA" id="ARBA00004370"/>
    </source>
</evidence>
<reference evidence="3" key="1">
    <citation type="submission" date="2022-03" db="EMBL/GenBank/DDBJ databases">
        <title>A functionally conserved STORR gene fusion in Papaver species that diverged 16.8 million years ago.</title>
        <authorList>
            <person name="Catania T."/>
        </authorList>
    </citation>
    <scope>NUCLEOTIDE SEQUENCE</scope>
    <source>
        <strain evidence="3">S-191538</strain>
    </source>
</reference>
<dbReference type="GO" id="GO:0009506">
    <property type="term" value="C:plasmodesma"/>
    <property type="evidence" value="ECO:0007669"/>
    <property type="project" value="TreeGrafter"/>
</dbReference>
<evidence type="ECO:0000313" key="3">
    <source>
        <dbReference type="EMBL" id="MCL7032872.1"/>
    </source>
</evidence>
<dbReference type="Proteomes" id="UP001177140">
    <property type="component" value="Unassembled WGS sequence"/>
</dbReference>
<gene>
    <name evidence="3" type="ORF">MKW94_017342</name>
</gene>
<keyword evidence="2" id="KW-0472">Membrane</keyword>
<keyword evidence="4" id="KW-1185">Reference proteome</keyword>
<sequence>MYKVPYDNIKFHVRDASLTQFNLTGDHTLDYHLAVNITVRNSNKKIGTIQYDTITSRTNCYGKGLGLVSLTPFTQGHKKTTLLRRVFQGKTSLKLQGSHLMDFTNDQRNGNYSIILKLDGLAKMKYPGGGISTQWNYYVVCGLLRLPLLLANSSTDQAIYARLFITRRCKLSFYAPIYT</sequence>
<dbReference type="AlphaFoldDB" id="A0AA41S481"/>